<accession>A0AA91I2U7</accession>
<name>A0AA91I2U7_9GAMM</name>
<comment type="similarity">
    <text evidence="2">Belongs to the VirD4/TraG family.</text>
</comment>
<dbReference type="CDD" id="cd01127">
    <property type="entry name" value="TrwB_TraG_TraD_VirD4"/>
    <property type="match status" value="1"/>
</dbReference>
<sequence>MASGLTLEGKGRIAAPWVGIVKDKLGNQYDVFGRTPSSKKGELLSSNHLLSIAKTQAGKSSGQLTITLLSYEGSIVVNDPKNELYKRTSGYRTQKLGQNVYRFAPESEDSNVWNPLSSIRTDLSIRFENMTLSQQADEQEDALFLAEMLITPSGEPNDIFWENLARSILAGILLHVATTEISELDEGTTLEELDAEEIEEIRLKMLVQVHERSMFEVARLLFVKPEAFIKLLEEMLKSPRPLIKNSAAQFMRLEAGEGKIAQSVFAMFIAHLNIWTSPRVRSATYKKPLVGDLSQAISNDFEFTYLANSASTIYINFESDLSGTQSVLRVLVGTAMRQLKHINKPLIDNPADHNNPSVLFLLDEFATLGYMRPIEEALTYIAGYNVRFWFFVQDICQLKQHYPKSWTTFFSNTGTQCFYGINEIETAKLISELLGQATVENQTHNNGTTTGQATWYGSNITTTHSTTTSHVSRPLMLPDEVQRASKDHAIILNHGMRPILAKLIKYIELPEILNRSQLPPEHIKFK</sequence>
<gene>
    <name evidence="7" type="ORF">A1356_21145</name>
</gene>
<evidence type="ECO:0000256" key="3">
    <source>
        <dbReference type="ARBA" id="ARBA00022475"/>
    </source>
</evidence>
<evidence type="ECO:0000256" key="1">
    <source>
        <dbReference type="ARBA" id="ARBA00004651"/>
    </source>
</evidence>
<evidence type="ECO:0000256" key="5">
    <source>
        <dbReference type="ARBA" id="ARBA00022989"/>
    </source>
</evidence>
<dbReference type="PANTHER" id="PTHR37937">
    <property type="entry name" value="CONJUGATIVE TRANSFER: DNA TRANSPORT"/>
    <property type="match status" value="1"/>
</dbReference>
<dbReference type="EMBL" id="LUUL01000142">
    <property type="protein sequence ID" value="OAI21329.1"/>
    <property type="molecule type" value="Genomic_DNA"/>
</dbReference>
<organism evidence="7 8">
    <name type="scientific">Methylomonas koyamae</name>
    <dbReference type="NCBI Taxonomy" id="702114"/>
    <lineage>
        <taxon>Bacteria</taxon>
        <taxon>Pseudomonadati</taxon>
        <taxon>Pseudomonadota</taxon>
        <taxon>Gammaproteobacteria</taxon>
        <taxon>Methylococcales</taxon>
        <taxon>Methylococcaceae</taxon>
        <taxon>Methylomonas</taxon>
    </lineage>
</organism>
<dbReference type="InterPro" id="IPR051539">
    <property type="entry name" value="T4SS-coupling_protein"/>
</dbReference>
<keyword evidence="3" id="KW-1003">Cell membrane</keyword>
<protein>
    <recommendedName>
        <fullName evidence="9">TraD/TraG TraM recognition site domain-containing protein</fullName>
    </recommendedName>
</protein>
<evidence type="ECO:0000256" key="6">
    <source>
        <dbReference type="ARBA" id="ARBA00023136"/>
    </source>
</evidence>
<dbReference type="GO" id="GO:0005886">
    <property type="term" value="C:plasma membrane"/>
    <property type="evidence" value="ECO:0007669"/>
    <property type="project" value="UniProtKB-SubCell"/>
</dbReference>
<dbReference type="Proteomes" id="UP000077734">
    <property type="component" value="Unassembled WGS sequence"/>
</dbReference>
<comment type="subcellular location">
    <subcellularLocation>
        <location evidence="1">Cell membrane</location>
        <topology evidence="1">Multi-pass membrane protein</topology>
    </subcellularLocation>
</comment>
<keyword evidence="8" id="KW-1185">Reference proteome</keyword>
<dbReference type="SUPFAM" id="SSF52540">
    <property type="entry name" value="P-loop containing nucleoside triphosphate hydrolases"/>
    <property type="match status" value="1"/>
</dbReference>
<evidence type="ECO:0008006" key="9">
    <source>
        <dbReference type="Google" id="ProtNLM"/>
    </source>
</evidence>
<evidence type="ECO:0000256" key="4">
    <source>
        <dbReference type="ARBA" id="ARBA00022692"/>
    </source>
</evidence>
<dbReference type="AlphaFoldDB" id="A0AA91I2U7"/>
<evidence type="ECO:0000256" key="2">
    <source>
        <dbReference type="ARBA" id="ARBA00008806"/>
    </source>
</evidence>
<keyword evidence="6" id="KW-0472">Membrane</keyword>
<reference evidence="7 8" key="1">
    <citation type="submission" date="2016-03" db="EMBL/GenBank/DDBJ databases">
        <authorList>
            <person name="Heylen K."/>
            <person name="De Vos P."/>
            <person name="Vekeman B."/>
        </authorList>
    </citation>
    <scope>NUCLEOTIDE SEQUENCE [LARGE SCALE GENOMIC DNA]</scope>
    <source>
        <strain evidence="7 8">R-49807</strain>
    </source>
</reference>
<dbReference type="InterPro" id="IPR003688">
    <property type="entry name" value="TraG/VirD4"/>
</dbReference>
<dbReference type="Gene3D" id="3.40.50.300">
    <property type="entry name" value="P-loop containing nucleotide triphosphate hydrolases"/>
    <property type="match status" value="1"/>
</dbReference>
<proteinExistence type="inferred from homology"/>
<dbReference type="Pfam" id="PF02534">
    <property type="entry name" value="T4SS-DNA_transf"/>
    <property type="match status" value="1"/>
</dbReference>
<keyword evidence="5" id="KW-1133">Transmembrane helix</keyword>
<evidence type="ECO:0000313" key="8">
    <source>
        <dbReference type="Proteomes" id="UP000077734"/>
    </source>
</evidence>
<dbReference type="InterPro" id="IPR027417">
    <property type="entry name" value="P-loop_NTPase"/>
</dbReference>
<keyword evidence="4" id="KW-0812">Transmembrane</keyword>
<dbReference type="PANTHER" id="PTHR37937:SF1">
    <property type="entry name" value="CONJUGATIVE TRANSFER: DNA TRANSPORT"/>
    <property type="match status" value="1"/>
</dbReference>
<comment type="caution">
    <text evidence="7">The sequence shown here is derived from an EMBL/GenBank/DDBJ whole genome shotgun (WGS) entry which is preliminary data.</text>
</comment>
<evidence type="ECO:0000313" key="7">
    <source>
        <dbReference type="EMBL" id="OAI21329.1"/>
    </source>
</evidence>